<feature type="region of interest" description="Disordered" evidence="1">
    <location>
        <begin position="217"/>
        <end position="363"/>
    </location>
</feature>
<reference evidence="2 3" key="1">
    <citation type="submission" date="2019-01" db="EMBL/GenBank/DDBJ databases">
        <title>A draft genome assembly of the solar-powered sea slug Elysia chlorotica.</title>
        <authorList>
            <person name="Cai H."/>
            <person name="Li Q."/>
            <person name="Fang X."/>
            <person name="Li J."/>
            <person name="Curtis N.E."/>
            <person name="Altenburger A."/>
            <person name="Shibata T."/>
            <person name="Feng M."/>
            <person name="Maeda T."/>
            <person name="Schwartz J.A."/>
            <person name="Shigenobu S."/>
            <person name="Lundholm N."/>
            <person name="Nishiyama T."/>
            <person name="Yang H."/>
            <person name="Hasebe M."/>
            <person name="Li S."/>
            <person name="Pierce S.K."/>
            <person name="Wang J."/>
        </authorList>
    </citation>
    <scope>NUCLEOTIDE SEQUENCE [LARGE SCALE GENOMIC DNA]</scope>
    <source>
        <strain evidence="2">EC2010</strain>
        <tissue evidence="2">Whole organism of an adult</tissue>
    </source>
</reference>
<feature type="compositionally biased region" description="Low complexity" evidence="1">
    <location>
        <begin position="85"/>
        <end position="96"/>
    </location>
</feature>
<organism evidence="2 3">
    <name type="scientific">Elysia chlorotica</name>
    <name type="common">Eastern emerald elysia</name>
    <name type="synonym">Sea slug</name>
    <dbReference type="NCBI Taxonomy" id="188477"/>
    <lineage>
        <taxon>Eukaryota</taxon>
        <taxon>Metazoa</taxon>
        <taxon>Spiralia</taxon>
        <taxon>Lophotrochozoa</taxon>
        <taxon>Mollusca</taxon>
        <taxon>Gastropoda</taxon>
        <taxon>Heterobranchia</taxon>
        <taxon>Euthyneura</taxon>
        <taxon>Panpulmonata</taxon>
        <taxon>Sacoglossa</taxon>
        <taxon>Placobranchoidea</taxon>
        <taxon>Plakobranchidae</taxon>
        <taxon>Elysia</taxon>
    </lineage>
</organism>
<feature type="compositionally biased region" description="Polar residues" evidence="1">
    <location>
        <begin position="271"/>
        <end position="363"/>
    </location>
</feature>
<dbReference type="EMBL" id="RQTK01000549">
    <property type="protein sequence ID" value="RUS77826.1"/>
    <property type="molecule type" value="Genomic_DNA"/>
</dbReference>
<dbReference type="Proteomes" id="UP000271974">
    <property type="component" value="Unassembled WGS sequence"/>
</dbReference>
<feature type="compositionally biased region" description="Low complexity" evidence="1">
    <location>
        <begin position="248"/>
        <end position="270"/>
    </location>
</feature>
<evidence type="ECO:0000313" key="3">
    <source>
        <dbReference type="Proteomes" id="UP000271974"/>
    </source>
</evidence>
<comment type="caution">
    <text evidence="2">The sequence shown here is derived from an EMBL/GenBank/DDBJ whole genome shotgun (WGS) entry which is preliminary data.</text>
</comment>
<dbReference type="AlphaFoldDB" id="A0A433T8H0"/>
<feature type="region of interest" description="Disordered" evidence="1">
    <location>
        <begin position="1"/>
        <end position="103"/>
    </location>
</feature>
<protein>
    <submittedName>
        <fullName evidence="2">Uncharacterized protein</fullName>
    </submittedName>
</protein>
<feature type="non-terminal residue" evidence="2">
    <location>
        <position position="363"/>
    </location>
</feature>
<feature type="compositionally biased region" description="Polar residues" evidence="1">
    <location>
        <begin position="27"/>
        <end position="54"/>
    </location>
</feature>
<feature type="compositionally biased region" description="Low complexity" evidence="1">
    <location>
        <begin position="7"/>
        <end position="26"/>
    </location>
</feature>
<evidence type="ECO:0000313" key="2">
    <source>
        <dbReference type="EMBL" id="RUS77826.1"/>
    </source>
</evidence>
<keyword evidence="3" id="KW-1185">Reference proteome</keyword>
<name>A0A433T8H0_ELYCH</name>
<gene>
    <name evidence="2" type="ORF">EGW08_014419</name>
</gene>
<proteinExistence type="predicted"/>
<sequence length="363" mass="39927">MRGPQPQQVMNSQLQLSNNQPQQFNSVSQTQGIQQRLGGQQSQHMCGPPQQQMRGPSPQLVAGTRQQFGDVCPQQRFPPQNQIMAPQQARAQPPQQIGGPRLQQTVRNQAPPQLRGPSPQLTRPPASLQYNPVQHQLAQIRGPPPGAQLQTQHAPPAIKFQAPPPAIQSQSSFIPSQHFPQQQQHVGFNTGVNPDASVFQVGNTIQQQVAPAQQHLYSMPPPQVPQSSSMYTPGIPPATNEFSQSHNSQAPSSYQQSYQPAQPEYQQQESLYSNPYPSASGTQVHPSVASSYQYNQANPQPYTGSYYDNEQAAPQYQNTSQQHYSSQQGLASTSHSQDSSYPASSDYYTPSQSIQTIQTVSNE</sequence>
<evidence type="ECO:0000256" key="1">
    <source>
        <dbReference type="SAM" id="MobiDB-lite"/>
    </source>
</evidence>
<accession>A0A433T8H0</accession>